<evidence type="ECO:0000313" key="2">
    <source>
        <dbReference type="Proteomes" id="UP000251075"/>
    </source>
</evidence>
<dbReference type="Proteomes" id="UP000251075">
    <property type="component" value="Unassembled WGS sequence"/>
</dbReference>
<dbReference type="EMBL" id="PGTO01000017">
    <property type="protein sequence ID" value="RAU20752.1"/>
    <property type="molecule type" value="Genomic_DNA"/>
</dbReference>
<comment type="caution">
    <text evidence="1">The sequence shown here is derived from an EMBL/GenBank/DDBJ whole genome shotgun (WGS) entry which is preliminary data.</text>
</comment>
<protein>
    <submittedName>
        <fullName evidence="1">Uncharacterized protein</fullName>
    </submittedName>
</protein>
<keyword evidence="2" id="KW-1185">Reference proteome</keyword>
<dbReference type="AlphaFoldDB" id="A0A364NUM1"/>
<proteinExistence type="predicted"/>
<gene>
    <name evidence="1" type="ORF">CU669_16855</name>
</gene>
<sequence length="95" mass="10031">MMTHGLTVWESRILAAILAQGIIVGSMDDIVIDSQEIAARIQRKLERAGEAVPAGIGVQLSNGIPRLIGKGFLTSSGKQGRKFVVSVVAAKLECS</sequence>
<reference evidence="1 2" key="1">
    <citation type="submission" date="2017-11" db="EMBL/GenBank/DDBJ databases">
        <title>Draft genome sequence of magnetotactic bacterium Magnetospirillum kuznetsovii LBB-42.</title>
        <authorList>
            <person name="Grouzdev D.S."/>
            <person name="Rysina M.S."/>
            <person name="Baslerov R.V."/>
            <person name="Koziaeva V."/>
        </authorList>
    </citation>
    <scope>NUCLEOTIDE SEQUENCE [LARGE SCALE GENOMIC DNA]</scope>
    <source>
        <strain evidence="1 2">LBB-42</strain>
    </source>
</reference>
<accession>A0A364NUM1</accession>
<name>A0A364NUM1_9PROT</name>
<evidence type="ECO:0000313" key="1">
    <source>
        <dbReference type="EMBL" id="RAU20752.1"/>
    </source>
</evidence>
<organism evidence="1 2">
    <name type="scientific">Paramagnetospirillum kuznetsovii</name>
    <dbReference type="NCBI Taxonomy" id="2053833"/>
    <lineage>
        <taxon>Bacteria</taxon>
        <taxon>Pseudomonadati</taxon>
        <taxon>Pseudomonadota</taxon>
        <taxon>Alphaproteobacteria</taxon>
        <taxon>Rhodospirillales</taxon>
        <taxon>Magnetospirillaceae</taxon>
        <taxon>Paramagnetospirillum</taxon>
    </lineage>
</organism>